<protein>
    <submittedName>
        <fullName evidence="3">Uncharacterized protein</fullName>
    </submittedName>
</protein>
<dbReference type="Gene3D" id="3.30.420.10">
    <property type="entry name" value="Ribonuclease H-like superfamily/Ribonuclease H"/>
    <property type="match status" value="2"/>
</dbReference>
<comment type="similarity">
    <text evidence="1">Belongs to the CAF1 family.</text>
</comment>
<dbReference type="GO" id="GO:0000175">
    <property type="term" value="F:3'-5'-RNA exonuclease activity"/>
    <property type="evidence" value="ECO:0007669"/>
    <property type="project" value="TreeGrafter"/>
</dbReference>
<organism evidence="3 4">
    <name type="scientific">Astrephomene gubernaculifera</name>
    <dbReference type="NCBI Taxonomy" id="47775"/>
    <lineage>
        <taxon>Eukaryota</taxon>
        <taxon>Viridiplantae</taxon>
        <taxon>Chlorophyta</taxon>
        <taxon>core chlorophytes</taxon>
        <taxon>Chlorophyceae</taxon>
        <taxon>CS clade</taxon>
        <taxon>Chlamydomonadales</taxon>
        <taxon>Astrephomenaceae</taxon>
        <taxon>Astrephomene</taxon>
    </lineage>
</organism>
<keyword evidence="4" id="KW-1185">Reference proteome</keyword>
<comment type="caution">
    <text evidence="3">The sequence shown here is derived from an EMBL/GenBank/DDBJ whole genome shotgun (WGS) entry which is preliminary data.</text>
</comment>
<evidence type="ECO:0000313" key="4">
    <source>
        <dbReference type="Proteomes" id="UP001054857"/>
    </source>
</evidence>
<feature type="non-terminal residue" evidence="3">
    <location>
        <position position="518"/>
    </location>
</feature>
<dbReference type="AlphaFoldDB" id="A0AAD3DEA6"/>
<dbReference type="GO" id="GO:0003723">
    <property type="term" value="F:RNA binding"/>
    <property type="evidence" value="ECO:0007669"/>
    <property type="project" value="TreeGrafter"/>
</dbReference>
<dbReference type="PANTHER" id="PTHR15092">
    <property type="entry name" value="POLY A -SPECIFIC RIBONUCLEASE/TARGET OF EGR1, MEMBER 1"/>
    <property type="match status" value="1"/>
</dbReference>
<dbReference type="PANTHER" id="PTHR15092:SF47">
    <property type="entry name" value="POLY(A)-SPECIFIC EXORIBONUCLEASE PARN"/>
    <property type="match status" value="1"/>
</dbReference>
<dbReference type="SUPFAM" id="SSF53098">
    <property type="entry name" value="Ribonuclease H-like"/>
    <property type="match status" value="1"/>
</dbReference>
<dbReference type="Proteomes" id="UP001054857">
    <property type="component" value="Unassembled WGS sequence"/>
</dbReference>
<dbReference type="InterPro" id="IPR006941">
    <property type="entry name" value="RNase_CAF1"/>
</dbReference>
<accession>A0AAD3DEA6</accession>
<proteinExistence type="inferred from homology"/>
<sequence>MQLAQHKSCRWAGGPLGVVAGLCRTRHAHGNASRLPRTASRARLSASNASVQTAATPLTAMQCEKPPEVDFTDVNRHNFAAVLPIMRAAIQDATFIAIDTEFTGLTAESVYDFLDDFEERYKRMQASSASFVICQFGLTAFKWHPGPAGGRNGHWEARTFNAYVFPRPDENTGLDKRFLCQASSLAYLASQGFDFNKMILEGIGYSPLGPRLAALQAEAAKQNRGMRLRQPWEEELVSGARQAVRSWLLGAEAGAGTEEQPAELRLPLPPSPRGRQLLRQLLQLEFQPPSLGYPPFSVEEVATSTAEGEGSGSAGGSSKASGSSSGGIGEEGDAGGEAESEDAEEEHAGSGGRKAAALPEGFLRLQREGQWRVGELAGAGLELSASQRMEAAREQSGFSQVLEALREAGRPVVGHNPAYDLAYMLAQFSEPLPPTWTDYKALLQRTFPGGLYDTKHVAQQLAAQYGLPLADTSLGALYRALMDEQWLRANVPGMGLMGAGAGATGGGSSSSSRSGAGG</sequence>
<evidence type="ECO:0000256" key="1">
    <source>
        <dbReference type="ARBA" id="ARBA00008372"/>
    </source>
</evidence>
<evidence type="ECO:0000313" key="3">
    <source>
        <dbReference type="EMBL" id="GFR40195.1"/>
    </source>
</evidence>
<feature type="region of interest" description="Disordered" evidence="2">
    <location>
        <begin position="301"/>
        <end position="355"/>
    </location>
</feature>
<dbReference type="EMBL" id="BMAR01000001">
    <property type="protein sequence ID" value="GFR40195.1"/>
    <property type="molecule type" value="Genomic_DNA"/>
</dbReference>
<name>A0AAD3DEA6_9CHLO</name>
<reference evidence="3 4" key="1">
    <citation type="journal article" date="2021" name="Sci. Rep.">
        <title>Genome sequencing of the multicellular alga Astrephomene provides insights into convergent evolution of germ-soma differentiation.</title>
        <authorList>
            <person name="Yamashita S."/>
            <person name="Yamamoto K."/>
            <person name="Matsuzaki R."/>
            <person name="Suzuki S."/>
            <person name="Yamaguchi H."/>
            <person name="Hirooka S."/>
            <person name="Minakuchi Y."/>
            <person name="Miyagishima S."/>
            <person name="Kawachi M."/>
            <person name="Toyoda A."/>
            <person name="Nozaki H."/>
        </authorList>
    </citation>
    <scope>NUCLEOTIDE SEQUENCE [LARGE SCALE GENOMIC DNA]</scope>
    <source>
        <strain evidence="3 4">NIES-4017</strain>
    </source>
</reference>
<dbReference type="InterPro" id="IPR051181">
    <property type="entry name" value="CAF1_poly(A)_ribonucleases"/>
</dbReference>
<dbReference type="InterPro" id="IPR036397">
    <property type="entry name" value="RNaseH_sf"/>
</dbReference>
<dbReference type="InterPro" id="IPR012337">
    <property type="entry name" value="RNaseH-like_sf"/>
</dbReference>
<gene>
    <name evidence="3" type="ORF">Agub_g755</name>
</gene>
<evidence type="ECO:0000256" key="2">
    <source>
        <dbReference type="SAM" id="MobiDB-lite"/>
    </source>
</evidence>
<dbReference type="Pfam" id="PF04857">
    <property type="entry name" value="CAF1"/>
    <property type="match status" value="1"/>
</dbReference>
<feature type="compositionally biased region" description="Acidic residues" evidence="2">
    <location>
        <begin position="330"/>
        <end position="345"/>
    </location>
</feature>